<feature type="coiled-coil region" evidence="5">
    <location>
        <begin position="586"/>
        <end position="644"/>
    </location>
</feature>
<keyword evidence="5" id="KW-0175">Coiled coil</keyword>
<dbReference type="GO" id="GO:0007165">
    <property type="term" value="P:signal transduction"/>
    <property type="evidence" value="ECO:0007669"/>
    <property type="project" value="UniProtKB-KW"/>
</dbReference>
<dbReference type="EMBL" id="JACJFM010000025">
    <property type="protein sequence ID" value="MBB1488242.1"/>
    <property type="molecule type" value="Genomic_DNA"/>
</dbReference>
<keyword evidence="2 4" id="KW-0807">Transducer</keyword>
<evidence type="ECO:0000259" key="7">
    <source>
        <dbReference type="PROSITE" id="PS50111"/>
    </source>
</evidence>
<keyword evidence="6" id="KW-1133">Transmembrane helix</keyword>
<dbReference type="FunFam" id="1.10.287.950:FF:000001">
    <property type="entry name" value="Methyl-accepting chemotaxis sensory transducer"/>
    <property type="match status" value="1"/>
</dbReference>
<gene>
    <name evidence="9" type="ORF">H4O21_16690</name>
</gene>
<proteinExistence type="inferred from homology"/>
<dbReference type="Proteomes" id="UP000565262">
    <property type="component" value="Unassembled WGS sequence"/>
</dbReference>
<dbReference type="PANTHER" id="PTHR32089">
    <property type="entry name" value="METHYL-ACCEPTING CHEMOTAXIS PROTEIN MCPB"/>
    <property type="match status" value="1"/>
</dbReference>
<dbReference type="InterPro" id="IPR004089">
    <property type="entry name" value="MCPsignal_dom"/>
</dbReference>
<evidence type="ECO:0000313" key="10">
    <source>
        <dbReference type="Proteomes" id="UP000565262"/>
    </source>
</evidence>
<keyword evidence="6" id="KW-0472">Membrane</keyword>
<evidence type="ECO:0000256" key="3">
    <source>
        <dbReference type="ARBA" id="ARBA00029447"/>
    </source>
</evidence>
<sequence>MHKLRLSQLSITSRMLISPVTILLLLISVSVIALISLQKIDRDVTEATTQIAPVTEQAQAVSHYLSDQRILVLNYQRMPRPEQLEQFALSEQAFSQELQKLAPWLTTPEQQTVLGNIQQLSQDYSSLFSHQLVDLINQQQNLKENLESIARGVDRAISKLIDLAITDHKDELILPASQLQSNFQQTRIYLHQYLAERSADQIAEADFYLAEAEAFLMHLQQSGLEPRLMRRVNQLNQALKDMSVIMLDARTLTTQGITLQQQLDKTSTHMTQAAQQLNQGIVGLLGDTTRTVQALTSQTRTGLISASAIAAITGLLLALVISQSVRKVLTRLNRHLNDIASGDGDLTSRLPDQGGKELNLISRAFNRFMKKLQGLMHQLTEAADNLASASSQLAANSEQSVVNARHQQNSVYSINEAIQQLGQQIDHVSQNADQARNTSTETEQVALTGQQRIEQTNHSLHELSRHLEACADQVQQLNTRAGQINDITDDIQGLADQTSLLALNAAIEAARAGEHGRGFAVVADEVRHLSGRTHEMTQQITGIIEQMATDVQQTCQTMEQLQDHSGHCRQQADTTRTTLDKIADHAQHARAQIQAIADQSDQQQQQVQALQIQSQTLQQTLDENRLATEERARASSLLNELTRQLQHITHQFRID</sequence>
<dbReference type="PROSITE" id="PS50111">
    <property type="entry name" value="CHEMOTAXIS_TRANSDUC_2"/>
    <property type="match status" value="1"/>
</dbReference>
<evidence type="ECO:0000313" key="9">
    <source>
        <dbReference type="EMBL" id="MBB1488242.1"/>
    </source>
</evidence>
<protein>
    <submittedName>
        <fullName evidence="9">Methyl-accepting chemotaxis protein</fullName>
    </submittedName>
</protein>
<feature type="coiled-coil region" evidence="5">
    <location>
        <begin position="418"/>
        <end position="480"/>
    </location>
</feature>
<comment type="similarity">
    <text evidence="3">Belongs to the methyl-accepting chemotaxis (MCP) protein family.</text>
</comment>
<keyword evidence="6" id="KW-0812">Transmembrane</keyword>
<dbReference type="Pfam" id="PF00672">
    <property type="entry name" value="HAMP"/>
    <property type="match status" value="1"/>
</dbReference>
<feature type="transmembrane region" description="Helical" evidence="6">
    <location>
        <begin position="302"/>
        <end position="321"/>
    </location>
</feature>
<comment type="subcellular location">
    <subcellularLocation>
        <location evidence="1">Membrane</location>
    </subcellularLocation>
</comment>
<feature type="domain" description="HAMP" evidence="8">
    <location>
        <begin position="323"/>
        <end position="377"/>
    </location>
</feature>
<dbReference type="SUPFAM" id="SSF58104">
    <property type="entry name" value="Methyl-accepting chemotaxis protein (MCP) signaling domain"/>
    <property type="match status" value="1"/>
</dbReference>
<reference evidence="9 10" key="1">
    <citation type="submission" date="2020-08" db="EMBL/GenBank/DDBJ databases">
        <title>Oceanospirillum sp. nov. isolated from marine sediment.</title>
        <authorList>
            <person name="Ji X."/>
        </authorList>
    </citation>
    <scope>NUCLEOTIDE SEQUENCE [LARGE SCALE GENOMIC DNA]</scope>
    <source>
        <strain evidence="9 10">D5</strain>
    </source>
</reference>
<comment type="caution">
    <text evidence="9">The sequence shown here is derived from an EMBL/GenBank/DDBJ whole genome shotgun (WGS) entry which is preliminary data.</text>
</comment>
<dbReference type="SMART" id="SM00283">
    <property type="entry name" value="MA"/>
    <property type="match status" value="1"/>
</dbReference>
<organism evidence="9 10">
    <name type="scientific">Oceanospirillum sediminis</name>
    <dbReference type="NCBI Taxonomy" id="2760088"/>
    <lineage>
        <taxon>Bacteria</taxon>
        <taxon>Pseudomonadati</taxon>
        <taxon>Pseudomonadota</taxon>
        <taxon>Gammaproteobacteria</taxon>
        <taxon>Oceanospirillales</taxon>
        <taxon>Oceanospirillaceae</taxon>
        <taxon>Oceanospirillum</taxon>
    </lineage>
</organism>
<evidence type="ECO:0000256" key="6">
    <source>
        <dbReference type="SAM" id="Phobius"/>
    </source>
</evidence>
<dbReference type="Pfam" id="PF00015">
    <property type="entry name" value="MCPsignal"/>
    <property type="match status" value="1"/>
</dbReference>
<evidence type="ECO:0000256" key="1">
    <source>
        <dbReference type="ARBA" id="ARBA00004370"/>
    </source>
</evidence>
<accession>A0A839IU92</accession>
<dbReference type="Gene3D" id="1.10.287.950">
    <property type="entry name" value="Methyl-accepting chemotaxis protein"/>
    <property type="match status" value="1"/>
</dbReference>
<evidence type="ECO:0000256" key="5">
    <source>
        <dbReference type="SAM" id="Coils"/>
    </source>
</evidence>
<dbReference type="CDD" id="cd06225">
    <property type="entry name" value="HAMP"/>
    <property type="match status" value="1"/>
</dbReference>
<dbReference type="InterPro" id="IPR003660">
    <property type="entry name" value="HAMP_dom"/>
</dbReference>
<dbReference type="RefSeq" id="WP_182810015.1">
    <property type="nucleotide sequence ID" value="NZ_JACJFM010000025.1"/>
</dbReference>
<feature type="domain" description="Methyl-accepting transducer" evidence="7">
    <location>
        <begin position="382"/>
        <end position="618"/>
    </location>
</feature>
<evidence type="ECO:0000256" key="2">
    <source>
        <dbReference type="ARBA" id="ARBA00023224"/>
    </source>
</evidence>
<dbReference type="GO" id="GO:0016020">
    <property type="term" value="C:membrane"/>
    <property type="evidence" value="ECO:0007669"/>
    <property type="project" value="UniProtKB-SubCell"/>
</dbReference>
<evidence type="ECO:0000256" key="4">
    <source>
        <dbReference type="PROSITE-ProRule" id="PRU00284"/>
    </source>
</evidence>
<dbReference type="SMART" id="SM00304">
    <property type="entry name" value="HAMP"/>
    <property type="match status" value="1"/>
</dbReference>
<dbReference type="AlphaFoldDB" id="A0A839IU92"/>
<dbReference type="PANTHER" id="PTHR32089:SF112">
    <property type="entry name" value="LYSOZYME-LIKE PROTEIN-RELATED"/>
    <property type="match status" value="1"/>
</dbReference>
<dbReference type="PROSITE" id="PS50885">
    <property type="entry name" value="HAMP"/>
    <property type="match status" value="1"/>
</dbReference>
<evidence type="ECO:0000259" key="8">
    <source>
        <dbReference type="PROSITE" id="PS50885"/>
    </source>
</evidence>
<dbReference type="GO" id="GO:0006935">
    <property type="term" value="P:chemotaxis"/>
    <property type="evidence" value="ECO:0007669"/>
    <property type="project" value="UniProtKB-ARBA"/>
</dbReference>
<dbReference type="SMART" id="SM01358">
    <property type="entry name" value="HBM"/>
    <property type="match status" value="1"/>
</dbReference>
<name>A0A839IU92_9GAMM</name>
<keyword evidence="10" id="KW-1185">Reference proteome</keyword>
<dbReference type="InterPro" id="IPR032255">
    <property type="entry name" value="HBM"/>
</dbReference>